<reference evidence="2" key="2">
    <citation type="journal article" date="2015" name="Data Brief">
        <title>Shoot transcriptome of the giant reed, Arundo donax.</title>
        <authorList>
            <person name="Barrero R.A."/>
            <person name="Guerrero F.D."/>
            <person name="Moolhuijzen P."/>
            <person name="Goolsby J.A."/>
            <person name="Tidwell J."/>
            <person name="Bellgard S.E."/>
            <person name="Bellgard M.I."/>
        </authorList>
    </citation>
    <scope>NUCLEOTIDE SEQUENCE</scope>
    <source>
        <tissue evidence="2">Shoot tissue taken approximately 20 cm above the soil surface</tissue>
    </source>
</reference>
<dbReference type="EMBL" id="GBRH01196347">
    <property type="protein sequence ID" value="JAE01549.1"/>
    <property type="molecule type" value="Transcribed_RNA"/>
</dbReference>
<evidence type="ECO:0000256" key="1">
    <source>
        <dbReference type="SAM" id="MobiDB-lite"/>
    </source>
</evidence>
<sequence length="41" mass="4247">MSCHSDLGAEAHAAQQGVLWDGGEEVPDEGAFSRSANTLAM</sequence>
<dbReference type="AlphaFoldDB" id="A0A0A9ERB9"/>
<name>A0A0A9ERB9_ARUDO</name>
<organism evidence="2">
    <name type="scientific">Arundo donax</name>
    <name type="common">Giant reed</name>
    <name type="synonym">Donax arundinaceus</name>
    <dbReference type="NCBI Taxonomy" id="35708"/>
    <lineage>
        <taxon>Eukaryota</taxon>
        <taxon>Viridiplantae</taxon>
        <taxon>Streptophyta</taxon>
        <taxon>Embryophyta</taxon>
        <taxon>Tracheophyta</taxon>
        <taxon>Spermatophyta</taxon>
        <taxon>Magnoliopsida</taxon>
        <taxon>Liliopsida</taxon>
        <taxon>Poales</taxon>
        <taxon>Poaceae</taxon>
        <taxon>PACMAD clade</taxon>
        <taxon>Arundinoideae</taxon>
        <taxon>Arundineae</taxon>
        <taxon>Arundo</taxon>
    </lineage>
</organism>
<proteinExistence type="predicted"/>
<feature type="region of interest" description="Disordered" evidence="1">
    <location>
        <begin position="1"/>
        <end position="41"/>
    </location>
</feature>
<protein>
    <submittedName>
        <fullName evidence="2">Uncharacterized protein</fullName>
    </submittedName>
</protein>
<evidence type="ECO:0000313" key="2">
    <source>
        <dbReference type="EMBL" id="JAE01549.1"/>
    </source>
</evidence>
<accession>A0A0A9ERB9</accession>
<reference evidence="2" key="1">
    <citation type="submission" date="2014-09" db="EMBL/GenBank/DDBJ databases">
        <authorList>
            <person name="Magalhaes I.L.F."/>
            <person name="Oliveira U."/>
            <person name="Santos F.R."/>
            <person name="Vidigal T.H.D.A."/>
            <person name="Brescovit A.D."/>
            <person name="Santos A.J."/>
        </authorList>
    </citation>
    <scope>NUCLEOTIDE SEQUENCE</scope>
    <source>
        <tissue evidence="2">Shoot tissue taken approximately 20 cm above the soil surface</tissue>
    </source>
</reference>